<comment type="function">
    <text evidence="6">Transcriptional repressor that regulates multiple aspects of plant growth and development.</text>
</comment>
<dbReference type="GO" id="GO:0005634">
    <property type="term" value="C:nucleus"/>
    <property type="evidence" value="ECO:0007669"/>
    <property type="project" value="UniProtKB-SubCell"/>
</dbReference>
<feature type="region of interest" description="Disordered" evidence="7">
    <location>
        <begin position="27"/>
        <end position="121"/>
    </location>
</feature>
<dbReference type="Proteomes" id="UP000825729">
    <property type="component" value="Unassembled WGS sequence"/>
</dbReference>
<keyword evidence="3 6" id="KW-0805">Transcription regulation</keyword>
<evidence type="ECO:0000256" key="3">
    <source>
        <dbReference type="ARBA" id="ARBA00023015"/>
    </source>
</evidence>
<evidence type="ECO:0000256" key="7">
    <source>
        <dbReference type="SAM" id="MobiDB-lite"/>
    </source>
</evidence>
<keyword evidence="5 6" id="KW-0539">Nucleus</keyword>
<feature type="compositionally biased region" description="Polar residues" evidence="7">
    <location>
        <begin position="43"/>
        <end position="63"/>
    </location>
</feature>
<accession>A0AAV7F4X0</accession>
<feature type="region of interest" description="Disordered" evidence="7">
    <location>
        <begin position="261"/>
        <end position="283"/>
    </location>
</feature>
<feature type="compositionally biased region" description="Basic residues" evidence="7">
    <location>
        <begin position="27"/>
        <end position="42"/>
    </location>
</feature>
<comment type="caution">
    <text evidence="9">The sequence shown here is derived from an EMBL/GenBank/DDBJ whole genome shotgun (WGS) entry which is preliminary data.</text>
</comment>
<dbReference type="PANTHER" id="PTHR33057:SF128">
    <property type="entry name" value="TRANSCRIPTION REPRESSOR OFP3"/>
    <property type="match status" value="1"/>
</dbReference>
<dbReference type="NCBIfam" id="TIGR01568">
    <property type="entry name" value="A_thal_3678"/>
    <property type="match status" value="1"/>
</dbReference>
<keyword evidence="2 6" id="KW-0678">Repressor</keyword>
<protein>
    <recommendedName>
        <fullName evidence="6">Transcription repressor</fullName>
    </recommendedName>
    <alternativeName>
        <fullName evidence="6">Ovate family protein</fullName>
    </alternativeName>
</protein>
<dbReference type="PROSITE" id="PS51754">
    <property type="entry name" value="OVATE"/>
    <property type="match status" value="1"/>
</dbReference>
<dbReference type="InterPro" id="IPR038933">
    <property type="entry name" value="Ovate"/>
</dbReference>
<dbReference type="InterPro" id="IPR025830">
    <property type="entry name" value="DNA_bnd_dom_ovate"/>
</dbReference>
<feature type="domain" description="OVATE" evidence="8">
    <location>
        <begin position="324"/>
        <end position="383"/>
    </location>
</feature>
<dbReference type="PANTHER" id="PTHR33057">
    <property type="entry name" value="TRANSCRIPTION REPRESSOR OFP7-RELATED"/>
    <property type="match status" value="1"/>
</dbReference>
<comment type="subcellular location">
    <subcellularLocation>
        <location evidence="1 6">Nucleus</location>
    </subcellularLocation>
</comment>
<evidence type="ECO:0000256" key="4">
    <source>
        <dbReference type="ARBA" id="ARBA00023163"/>
    </source>
</evidence>
<sequence length="479" mass="54037">MGNYRFRLSDMIPNAWFYKLKDMSSKSKTHHHSSDRTKKKRFQNYSLSTPPLPSPRQSYYLSSDSRDKLFGSPINPKVSDTQFPDSPRKTRKKSHRKKRSLKSSSSSSSSSSKHIPTSHSAGCNCRATFDSIWQTEAVVSGGGRGGVPAIDPLQNTTASWSSSCSCRITSSTADLVIDVESTTKRSSNRKVELFEDEFRSITEVELPPILTKPPPKFNDLVLDLTDGVAEPKSKFAGNGAKFEERTLRSSHLSRGSVSVKFAKEDKSSSGTTTPVRRSISPASHGLRIRTYSNSPRLASKKIQAYNRRGATAARKKSLTESFAVVKSSFDPQKDFRDSMVEMIVENNIRNSKDLEELLACYLSLNSNEYHDVIVKVFEQIWLSQAGDRRSYSASPRKNERKKERKNTLLRELKAAFCNFTSLRNVATVHCTEPAHFNIRKAKKFDLQNCEFRETKALKSSWISWPIIVEESICFVELLN</sequence>
<dbReference type="Pfam" id="PF04844">
    <property type="entry name" value="Ovate"/>
    <property type="match status" value="1"/>
</dbReference>
<evidence type="ECO:0000259" key="8">
    <source>
        <dbReference type="PROSITE" id="PS51754"/>
    </source>
</evidence>
<evidence type="ECO:0000256" key="1">
    <source>
        <dbReference type="ARBA" id="ARBA00004123"/>
    </source>
</evidence>
<dbReference type="InterPro" id="IPR006458">
    <property type="entry name" value="Ovate_C"/>
</dbReference>
<evidence type="ECO:0000256" key="5">
    <source>
        <dbReference type="ARBA" id="ARBA00023242"/>
    </source>
</evidence>
<feature type="compositionally biased region" description="Low complexity" evidence="7">
    <location>
        <begin position="102"/>
        <end position="120"/>
    </location>
</feature>
<evidence type="ECO:0000256" key="2">
    <source>
        <dbReference type="ARBA" id="ARBA00022491"/>
    </source>
</evidence>
<feature type="compositionally biased region" description="Basic residues" evidence="7">
    <location>
        <begin position="89"/>
        <end position="101"/>
    </location>
</feature>
<dbReference type="AlphaFoldDB" id="A0AAV7F4X0"/>
<dbReference type="GO" id="GO:0045892">
    <property type="term" value="P:negative regulation of DNA-templated transcription"/>
    <property type="evidence" value="ECO:0007669"/>
    <property type="project" value="UniProtKB-UniRule"/>
</dbReference>
<proteinExistence type="predicted"/>
<name>A0AAV7F4X0_ARIFI</name>
<evidence type="ECO:0000313" key="9">
    <source>
        <dbReference type="EMBL" id="KAG9455186.1"/>
    </source>
</evidence>
<dbReference type="EMBL" id="JAINDJ010000003">
    <property type="protein sequence ID" value="KAG9455186.1"/>
    <property type="molecule type" value="Genomic_DNA"/>
</dbReference>
<reference evidence="9 10" key="1">
    <citation type="submission" date="2021-07" db="EMBL/GenBank/DDBJ databases">
        <title>The Aristolochia fimbriata genome: insights into angiosperm evolution, floral development and chemical biosynthesis.</title>
        <authorList>
            <person name="Jiao Y."/>
        </authorList>
    </citation>
    <scope>NUCLEOTIDE SEQUENCE [LARGE SCALE GENOMIC DNA]</scope>
    <source>
        <strain evidence="9">IBCAS-2021</strain>
        <tissue evidence="9">Leaf</tissue>
    </source>
</reference>
<dbReference type="GO" id="GO:0003677">
    <property type="term" value="F:DNA binding"/>
    <property type="evidence" value="ECO:0007669"/>
    <property type="project" value="InterPro"/>
</dbReference>
<evidence type="ECO:0000256" key="6">
    <source>
        <dbReference type="RuleBase" id="RU367028"/>
    </source>
</evidence>
<keyword evidence="10" id="KW-1185">Reference proteome</keyword>
<keyword evidence="4 6" id="KW-0804">Transcription</keyword>
<gene>
    <name evidence="9" type="ORF">H6P81_008090</name>
</gene>
<dbReference type="Pfam" id="PF13724">
    <property type="entry name" value="DNA_binding_2"/>
    <property type="match status" value="1"/>
</dbReference>
<evidence type="ECO:0000313" key="10">
    <source>
        <dbReference type="Proteomes" id="UP000825729"/>
    </source>
</evidence>
<organism evidence="9 10">
    <name type="scientific">Aristolochia fimbriata</name>
    <name type="common">White veined hardy Dutchman's pipe vine</name>
    <dbReference type="NCBI Taxonomy" id="158543"/>
    <lineage>
        <taxon>Eukaryota</taxon>
        <taxon>Viridiplantae</taxon>
        <taxon>Streptophyta</taxon>
        <taxon>Embryophyta</taxon>
        <taxon>Tracheophyta</taxon>
        <taxon>Spermatophyta</taxon>
        <taxon>Magnoliopsida</taxon>
        <taxon>Magnoliidae</taxon>
        <taxon>Piperales</taxon>
        <taxon>Aristolochiaceae</taxon>
        <taxon>Aristolochia</taxon>
    </lineage>
</organism>